<organism evidence="12 13">
    <name type="scientific">Heliocybe sulcata</name>
    <dbReference type="NCBI Taxonomy" id="5364"/>
    <lineage>
        <taxon>Eukaryota</taxon>
        <taxon>Fungi</taxon>
        <taxon>Dikarya</taxon>
        <taxon>Basidiomycota</taxon>
        <taxon>Agaricomycotina</taxon>
        <taxon>Agaricomycetes</taxon>
        <taxon>Gloeophyllales</taxon>
        <taxon>Gloeophyllaceae</taxon>
        <taxon>Heliocybe</taxon>
    </lineage>
</organism>
<reference evidence="12 13" key="1">
    <citation type="journal article" date="2019" name="Nat. Ecol. Evol.">
        <title>Megaphylogeny resolves global patterns of mushroom evolution.</title>
        <authorList>
            <person name="Varga T."/>
            <person name="Krizsan K."/>
            <person name="Foldi C."/>
            <person name="Dima B."/>
            <person name="Sanchez-Garcia M."/>
            <person name="Sanchez-Ramirez S."/>
            <person name="Szollosi G.J."/>
            <person name="Szarkandi J.G."/>
            <person name="Papp V."/>
            <person name="Albert L."/>
            <person name="Andreopoulos W."/>
            <person name="Angelini C."/>
            <person name="Antonin V."/>
            <person name="Barry K.W."/>
            <person name="Bougher N.L."/>
            <person name="Buchanan P."/>
            <person name="Buyck B."/>
            <person name="Bense V."/>
            <person name="Catcheside P."/>
            <person name="Chovatia M."/>
            <person name="Cooper J."/>
            <person name="Damon W."/>
            <person name="Desjardin D."/>
            <person name="Finy P."/>
            <person name="Geml J."/>
            <person name="Haridas S."/>
            <person name="Hughes K."/>
            <person name="Justo A."/>
            <person name="Karasinski D."/>
            <person name="Kautmanova I."/>
            <person name="Kiss B."/>
            <person name="Kocsube S."/>
            <person name="Kotiranta H."/>
            <person name="LaButti K.M."/>
            <person name="Lechner B.E."/>
            <person name="Liimatainen K."/>
            <person name="Lipzen A."/>
            <person name="Lukacs Z."/>
            <person name="Mihaltcheva S."/>
            <person name="Morgado L.N."/>
            <person name="Niskanen T."/>
            <person name="Noordeloos M.E."/>
            <person name="Ohm R.A."/>
            <person name="Ortiz-Santana B."/>
            <person name="Ovrebo C."/>
            <person name="Racz N."/>
            <person name="Riley R."/>
            <person name="Savchenko A."/>
            <person name="Shiryaev A."/>
            <person name="Soop K."/>
            <person name="Spirin V."/>
            <person name="Szebenyi C."/>
            <person name="Tomsovsky M."/>
            <person name="Tulloss R.E."/>
            <person name="Uehling J."/>
            <person name="Grigoriev I.V."/>
            <person name="Vagvolgyi C."/>
            <person name="Papp T."/>
            <person name="Martin F.M."/>
            <person name="Miettinen O."/>
            <person name="Hibbett D.S."/>
            <person name="Nagy L.G."/>
        </authorList>
    </citation>
    <scope>NUCLEOTIDE SEQUENCE [LARGE SCALE GENOMIC DNA]</scope>
    <source>
        <strain evidence="12 13">OMC1185</strain>
    </source>
</reference>
<comment type="similarity">
    <text evidence="8">Belongs to the anthranilate phosphoribosyltransferase family.</text>
</comment>
<evidence type="ECO:0000313" key="13">
    <source>
        <dbReference type="Proteomes" id="UP000305948"/>
    </source>
</evidence>
<evidence type="ECO:0000259" key="11">
    <source>
        <dbReference type="Pfam" id="PF02885"/>
    </source>
</evidence>
<dbReference type="AlphaFoldDB" id="A0A5C3MUT4"/>
<evidence type="ECO:0000256" key="7">
    <source>
        <dbReference type="ARBA" id="ARBA00023141"/>
    </source>
</evidence>
<dbReference type="Proteomes" id="UP000305948">
    <property type="component" value="Unassembled WGS sequence"/>
</dbReference>
<accession>A0A5C3MUT4</accession>
<dbReference type="EC" id="2.4.2.18" evidence="2"/>
<evidence type="ECO:0000256" key="1">
    <source>
        <dbReference type="ARBA" id="ARBA00004907"/>
    </source>
</evidence>
<dbReference type="GO" id="GO:0000162">
    <property type="term" value="P:L-tryptophan biosynthetic process"/>
    <property type="evidence" value="ECO:0007669"/>
    <property type="project" value="UniProtKB-KW"/>
</dbReference>
<dbReference type="Gene3D" id="3.40.1030.10">
    <property type="entry name" value="Nucleoside phosphorylase/phosphoribosyltransferase catalytic domain"/>
    <property type="match status" value="1"/>
</dbReference>
<dbReference type="PANTHER" id="PTHR43285:SF2">
    <property type="entry name" value="ANTHRANILATE PHOSPHORIBOSYLTRANSFERASE"/>
    <property type="match status" value="1"/>
</dbReference>
<keyword evidence="7" id="KW-0057">Aromatic amino acid biosynthesis</keyword>
<evidence type="ECO:0000256" key="9">
    <source>
        <dbReference type="ARBA" id="ARBA00071401"/>
    </source>
</evidence>
<dbReference type="Pfam" id="PF02885">
    <property type="entry name" value="Glycos_trans_3N"/>
    <property type="match status" value="1"/>
</dbReference>
<dbReference type="OrthoDB" id="427800at2759"/>
<evidence type="ECO:0000256" key="4">
    <source>
        <dbReference type="ARBA" id="ARBA00022676"/>
    </source>
</evidence>
<dbReference type="SUPFAM" id="SSF52418">
    <property type="entry name" value="Nucleoside phosphorylase/phosphoribosyltransferase catalytic domain"/>
    <property type="match status" value="1"/>
</dbReference>
<keyword evidence="5 12" id="KW-0808">Transferase</keyword>
<protein>
    <recommendedName>
        <fullName evidence="9">Anthranilate phosphoribosyltransferase</fullName>
        <ecNumber evidence="2">2.4.2.18</ecNumber>
    </recommendedName>
</protein>
<evidence type="ECO:0000256" key="6">
    <source>
        <dbReference type="ARBA" id="ARBA00022822"/>
    </source>
</evidence>
<dbReference type="InterPro" id="IPR017459">
    <property type="entry name" value="Glycosyl_Trfase_fam3_N_dom"/>
</dbReference>
<dbReference type="PANTHER" id="PTHR43285">
    <property type="entry name" value="ANTHRANILATE PHOSPHORIBOSYLTRANSFERASE"/>
    <property type="match status" value="1"/>
</dbReference>
<dbReference type="InterPro" id="IPR000312">
    <property type="entry name" value="Glycosyl_Trfase_fam3"/>
</dbReference>
<dbReference type="HAMAP" id="MF_00211">
    <property type="entry name" value="TrpD"/>
    <property type="match status" value="1"/>
</dbReference>
<evidence type="ECO:0000313" key="12">
    <source>
        <dbReference type="EMBL" id="TFK48840.1"/>
    </source>
</evidence>
<comment type="pathway">
    <text evidence="1">Amino-acid biosynthesis; L-tryptophan biosynthesis; L-tryptophan from chorismate: step 2/5.</text>
</comment>
<keyword evidence="13" id="KW-1185">Reference proteome</keyword>
<evidence type="ECO:0000256" key="8">
    <source>
        <dbReference type="ARBA" id="ARBA00061500"/>
    </source>
</evidence>
<gene>
    <name evidence="12" type="ORF">OE88DRAFT_1646931</name>
</gene>
<dbReference type="STRING" id="5364.A0A5C3MUT4"/>
<dbReference type="FunFam" id="3.40.1030.10:FF:000002">
    <property type="entry name" value="Anthranilate phosphoribosyltransferase"/>
    <property type="match status" value="1"/>
</dbReference>
<dbReference type="GO" id="GO:0004048">
    <property type="term" value="F:anthranilate phosphoribosyltransferase activity"/>
    <property type="evidence" value="ECO:0007669"/>
    <property type="project" value="UniProtKB-EC"/>
</dbReference>
<feature type="domain" description="Glycosyl transferase family 3 N-terminal" evidence="11">
    <location>
        <begin position="11"/>
        <end position="76"/>
    </location>
</feature>
<keyword evidence="6" id="KW-0822">Tryptophan biosynthesis</keyword>
<keyword evidence="3" id="KW-0028">Amino-acid biosynthesis</keyword>
<sequence>MSNFTPETFRPLLKRLVETPEYFTPSDLKTALDHIFTPDATLPAQVGAFLAALHIHRIERRPDSLAAAAEVLRSRAITADVADADKDFVVDIVGTGGDGHNTFNVSTTAAIVAAGAGARVVKHGSRASTSSSGSADLLQSLGCLFTPPPTALPNIPFTFILAPHYHPALALLAPTRKALPFRTMFNVLGPLINPARPQGMVLGVAEKELGMTFARSLRDGGVVRAMVVCGAEGLDEISCAGETYVWELKNGDIEEKRISPASFGLEAHPLIKVAGGTPQENSETFKALLTSGESIPEEVRPVLDFVLMNASALLVVAGVTRDLQEGVELARKSITSGRAWEALQKFREIGEASAQKMLYLCMVLGCYWYLWNAKLVFAFQRERSPAKIYERPQSGELHDPYRASVVKPKGMENTVPSVDRAGEVEAEMAATSGTRRVMKSFASKLEMMEMIQRCL</sequence>
<name>A0A5C3MUT4_9AGAM</name>
<proteinExistence type="inferred from homology"/>
<dbReference type="EMBL" id="ML213518">
    <property type="protein sequence ID" value="TFK48840.1"/>
    <property type="molecule type" value="Genomic_DNA"/>
</dbReference>
<dbReference type="GO" id="GO:0005829">
    <property type="term" value="C:cytosol"/>
    <property type="evidence" value="ECO:0007669"/>
    <property type="project" value="TreeGrafter"/>
</dbReference>
<evidence type="ECO:0000256" key="3">
    <source>
        <dbReference type="ARBA" id="ARBA00022605"/>
    </source>
</evidence>
<dbReference type="Gene3D" id="1.20.970.10">
    <property type="entry name" value="Transferase, Pyrimidine Nucleoside Phosphorylase, Chain C"/>
    <property type="match status" value="1"/>
</dbReference>
<feature type="domain" description="Glycosyl transferase family 3" evidence="10">
    <location>
        <begin position="89"/>
        <end position="339"/>
    </location>
</feature>
<dbReference type="InterPro" id="IPR035902">
    <property type="entry name" value="Nuc_phospho_transferase"/>
</dbReference>
<dbReference type="InterPro" id="IPR005940">
    <property type="entry name" value="Anthranilate_Pribosyl_Tfrase"/>
</dbReference>
<evidence type="ECO:0000259" key="10">
    <source>
        <dbReference type="Pfam" id="PF00591"/>
    </source>
</evidence>
<evidence type="ECO:0000256" key="5">
    <source>
        <dbReference type="ARBA" id="ARBA00022679"/>
    </source>
</evidence>
<evidence type="ECO:0000256" key="2">
    <source>
        <dbReference type="ARBA" id="ARBA00011948"/>
    </source>
</evidence>
<dbReference type="Pfam" id="PF00591">
    <property type="entry name" value="Glycos_transf_3"/>
    <property type="match status" value="1"/>
</dbReference>
<dbReference type="NCBIfam" id="TIGR01245">
    <property type="entry name" value="trpD"/>
    <property type="match status" value="1"/>
</dbReference>
<keyword evidence="4 12" id="KW-0328">Glycosyltransferase</keyword>